<feature type="domain" description="F-box" evidence="7">
    <location>
        <begin position="205"/>
        <end position="253"/>
    </location>
</feature>
<dbReference type="InterPro" id="IPR036047">
    <property type="entry name" value="F-box-like_dom_sf"/>
</dbReference>
<dbReference type="PANTHER" id="PTHR12937">
    <property type="entry name" value="VACUOLAR PROTEIN SORTING 28, ISOFORM 2 VPS28"/>
    <property type="match status" value="1"/>
</dbReference>
<dbReference type="SUPFAM" id="SSF140111">
    <property type="entry name" value="Endosomal sorting complex assembly domain"/>
    <property type="match status" value="1"/>
</dbReference>
<evidence type="ECO:0000256" key="6">
    <source>
        <dbReference type="PROSITE-ProRule" id="PRU00642"/>
    </source>
</evidence>
<dbReference type="InterPro" id="IPR037206">
    <property type="entry name" value="VPS28_C_sf"/>
</dbReference>
<sequence>FGSILLTQSSRAEKTTMFMEVKLYRTARDREKYDNMADLYAVINTLQSIEKAYIKDAIQAKEYTAACSKLLVQYKIAFKQVQSEFKTVEEFMKKYRLDCPAALERIKEDRPITIKDDKGNTSRCIADIVSLFITVMDKLRLEIRAMDEIHPDLRELNETMNRLSILPENFEGRDKVKKWLDTLSGMSAHEELDDGQVSLEIPCNYSSLLDLPEELVIMVLSYIPVSELLYTVCKICRGLKDVVRKMQSLWTIVEFDDSYTIDIAMMEMIVKNNQL</sequence>
<dbReference type="Proteomes" id="UP000596742">
    <property type="component" value="Unassembled WGS sequence"/>
</dbReference>
<evidence type="ECO:0000313" key="11">
    <source>
        <dbReference type="Proteomes" id="UP000596742"/>
    </source>
</evidence>
<dbReference type="PROSITE" id="PS50181">
    <property type="entry name" value="FBOX"/>
    <property type="match status" value="1"/>
</dbReference>
<dbReference type="PROSITE" id="PS51310">
    <property type="entry name" value="VPS28_C"/>
    <property type="match status" value="1"/>
</dbReference>
<feature type="non-terminal residue" evidence="10">
    <location>
        <position position="275"/>
    </location>
</feature>
<comment type="similarity">
    <text evidence="6">Belongs to the VPS28 family.</text>
</comment>
<dbReference type="InterPro" id="IPR017899">
    <property type="entry name" value="VPS28_C"/>
</dbReference>
<dbReference type="SUPFAM" id="SSF81383">
    <property type="entry name" value="F-box domain"/>
    <property type="match status" value="1"/>
</dbReference>
<evidence type="ECO:0000256" key="5">
    <source>
        <dbReference type="ARBA" id="ARBA00022927"/>
    </source>
</evidence>
<feature type="domain" description="VPS28 N-terminal" evidence="9">
    <location>
        <begin position="10"/>
        <end position="116"/>
    </location>
</feature>
<dbReference type="Pfam" id="PF03997">
    <property type="entry name" value="VPS28"/>
    <property type="match status" value="1"/>
</dbReference>
<dbReference type="Gene3D" id="1.20.120.1130">
    <property type="match status" value="1"/>
</dbReference>
<dbReference type="Gene3D" id="1.20.1440.200">
    <property type="match status" value="1"/>
</dbReference>
<dbReference type="PANTHER" id="PTHR12937:SF0">
    <property type="entry name" value="VACUOLAR PROTEIN SORTING-ASSOCIATED PROTEIN 28 HOMOLOG"/>
    <property type="match status" value="1"/>
</dbReference>
<keyword evidence="3 6" id="KW-0813">Transport</keyword>
<dbReference type="GO" id="GO:0043328">
    <property type="term" value="P:protein transport to vacuole involved in ubiquitin-dependent protein catabolic process via the multivesicular body sorting pathway"/>
    <property type="evidence" value="ECO:0007669"/>
    <property type="project" value="TreeGrafter"/>
</dbReference>
<dbReference type="Pfam" id="PF00646">
    <property type="entry name" value="F-box"/>
    <property type="match status" value="1"/>
</dbReference>
<organism evidence="10 11">
    <name type="scientific">Mytilus galloprovincialis</name>
    <name type="common">Mediterranean mussel</name>
    <dbReference type="NCBI Taxonomy" id="29158"/>
    <lineage>
        <taxon>Eukaryota</taxon>
        <taxon>Metazoa</taxon>
        <taxon>Spiralia</taxon>
        <taxon>Lophotrochozoa</taxon>
        <taxon>Mollusca</taxon>
        <taxon>Bivalvia</taxon>
        <taxon>Autobranchia</taxon>
        <taxon>Pteriomorphia</taxon>
        <taxon>Mytilida</taxon>
        <taxon>Mytiloidea</taxon>
        <taxon>Mytilidae</taxon>
        <taxon>Mytilinae</taxon>
        <taxon>Mytilus</taxon>
    </lineage>
</organism>
<dbReference type="Gene3D" id="1.20.1280.50">
    <property type="match status" value="1"/>
</dbReference>
<accession>A0A8B6CDX0</accession>
<dbReference type="EMBL" id="UYJE01001494">
    <property type="protein sequence ID" value="VDI02640.1"/>
    <property type="molecule type" value="Genomic_DNA"/>
</dbReference>
<dbReference type="InterPro" id="IPR007143">
    <property type="entry name" value="Vps28"/>
</dbReference>
<dbReference type="InterPro" id="IPR001810">
    <property type="entry name" value="F-box_dom"/>
</dbReference>
<keyword evidence="11" id="KW-1185">Reference proteome</keyword>
<feature type="domain" description="VPS28 C-terminal" evidence="8">
    <location>
        <begin position="120"/>
        <end position="216"/>
    </location>
</feature>
<dbReference type="AlphaFoldDB" id="A0A8B6CDX0"/>
<dbReference type="InterPro" id="IPR037202">
    <property type="entry name" value="ESCRT_assembly_dom"/>
</dbReference>
<evidence type="ECO:0000256" key="2">
    <source>
        <dbReference type="ARBA" id="ARBA00020968"/>
    </source>
</evidence>
<name>A0A8B6CDX0_MYTGA</name>
<evidence type="ECO:0000259" key="9">
    <source>
        <dbReference type="PROSITE" id="PS51313"/>
    </source>
</evidence>
<keyword evidence="5 6" id="KW-0653">Protein transport</keyword>
<dbReference type="PROSITE" id="PS51313">
    <property type="entry name" value="VPS28_N"/>
    <property type="match status" value="1"/>
</dbReference>
<dbReference type="InterPro" id="IPR017898">
    <property type="entry name" value="VPS28_N"/>
</dbReference>
<feature type="non-terminal residue" evidence="10">
    <location>
        <position position="1"/>
    </location>
</feature>
<dbReference type="FunFam" id="1.20.120.1130:FF:000001">
    <property type="entry name" value="Vacuolar protein sorting-associated protein 28 homolog"/>
    <property type="match status" value="1"/>
</dbReference>
<evidence type="ECO:0000313" key="10">
    <source>
        <dbReference type="EMBL" id="VDI02640.1"/>
    </source>
</evidence>
<proteinExistence type="inferred from homology"/>
<comment type="caution">
    <text evidence="10">The sequence shown here is derived from an EMBL/GenBank/DDBJ whole genome shotgun (WGS) entry which is preliminary data.</text>
</comment>
<dbReference type="InterPro" id="IPR038358">
    <property type="entry name" value="VPS28_N_sf"/>
</dbReference>
<protein>
    <recommendedName>
        <fullName evidence="2">Vacuolar protein sorting-associated protein 28 homolog</fullName>
    </recommendedName>
</protein>
<keyword evidence="4" id="KW-0967">Endosome</keyword>
<dbReference type="OrthoDB" id="2671at2759"/>
<comment type="subcellular location">
    <subcellularLocation>
        <location evidence="1">Endosome</location>
    </subcellularLocation>
</comment>
<evidence type="ECO:0000259" key="8">
    <source>
        <dbReference type="PROSITE" id="PS51310"/>
    </source>
</evidence>
<evidence type="ECO:0000256" key="1">
    <source>
        <dbReference type="ARBA" id="ARBA00004177"/>
    </source>
</evidence>
<dbReference type="GO" id="GO:0044877">
    <property type="term" value="F:protein-containing complex binding"/>
    <property type="evidence" value="ECO:0007669"/>
    <property type="project" value="TreeGrafter"/>
</dbReference>
<reference evidence="10" key="1">
    <citation type="submission" date="2018-11" db="EMBL/GenBank/DDBJ databases">
        <authorList>
            <person name="Alioto T."/>
            <person name="Alioto T."/>
        </authorList>
    </citation>
    <scope>NUCLEOTIDE SEQUENCE</scope>
</reference>
<gene>
    <name evidence="10" type="ORF">MGAL_10B022490</name>
</gene>
<evidence type="ECO:0000256" key="3">
    <source>
        <dbReference type="ARBA" id="ARBA00022448"/>
    </source>
</evidence>
<dbReference type="SUPFAM" id="SSF140427">
    <property type="entry name" value="VPS28 C-terminal domain-like"/>
    <property type="match status" value="1"/>
</dbReference>
<evidence type="ECO:0000256" key="4">
    <source>
        <dbReference type="ARBA" id="ARBA00022753"/>
    </source>
</evidence>
<evidence type="ECO:0000259" key="7">
    <source>
        <dbReference type="PROSITE" id="PS50181"/>
    </source>
</evidence>
<dbReference type="GO" id="GO:0000813">
    <property type="term" value="C:ESCRT I complex"/>
    <property type="evidence" value="ECO:0007669"/>
    <property type="project" value="InterPro"/>
</dbReference>
<dbReference type="FunFam" id="1.20.1440.200:FF:000001">
    <property type="entry name" value="Vacuolar protein sorting-associated protein 28 homolog"/>
    <property type="match status" value="1"/>
</dbReference>